<dbReference type="AlphaFoldDB" id="A0A7D4QKS6"/>
<evidence type="ECO:0000313" key="8">
    <source>
        <dbReference type="Proteomes" id="UP000505355"/>
    </source>
</evidence>
<dbReference type="RefSeq" id="WP_173415382.1">
    <property type="nucleotide sequence ID" value="NZ_CP054139.1"/>
</dbReference>
<comment type="catalytic activity">
    <reaction evidence="1 6">
        <text>The enzyme specifically hydrolyzes (1-&gt;4)-beta-D-galactosidic linkages in type I arabinogalactans.</text>
        <dbReference type="EC" id="3.2.1.89"/>
    </reaction>
</comment>
<protein>
    <recommendedName>
        <fullName evidence="3 6">Arabinogalactan endo-beta-1,4-galactanase</fullName>
        <ecNumber evidence="3 6">3.2.1.89</ecNumber>
    </recommendedName>
</protein>
<keyword evidence="4 6" id="KW-0378">Hydrolase</keyword>
<evidence type="ECO:0000256" key="3">
    <source>
        <dbReference type="ARBA" id="ARBA00012556"/>
    </source>
</evidence>
<sequence>MKKRAIFVWILLCCIACKKGGSGQQNTDNGNTPPITNPTTAFFAKGADVSWLSQMEASGYKFYNAGGMQQDCMQLLKDKGMNAIRLRVWVNPADGWCNMADVVTKAKRATALGMKIMIDLHYSDSWADPGKQTKPAAWSSQNFATLQTTVHDYTQSVMNTLKTNGITPDWVQVGNETNDGMLWDDGRASINMANFAKLINAGYQGVKDVSNTTQVIVHISNGYDNSLFRWLFDGLKNNGAKWDIIGMSLYPTASNWQNYNTQCLANMNDMIARYGKPVMICETGFAANDATTAKAFLSDLIGKIKSISNSNGLGVFYWEPEAYNWMGYGLGAFDNNGKPTIALDAFAN</sequence>
<keyword evidence="5 6" id="KW-0326">Glycosidase</keyword>
<proteinExistence type="inferred from homology"/>
<dbReference type="KEGG" id="mmab:HQ865_13415"/>
<dbReference type="EC" id="3.2.1.89" evidence="3 6"/>
<evidence type="ECO:0000256" key="2">
    <source>
        <dbReference type="ARBA" id="ARBA00010687"/>
    </source>
</evidence>
<feature type="chain" id="PRO_5029032637" description="Arabinogalactan endo-beta-1,4-galactanase" evidence="6">
    <location>
        <begin position="19"/>
        <end position="348"/>
    </location>
</feature>
<feature type="signal peptide" evidence="6">
    <location>
        <begin position="1"/>
        <end position="18"/>
    </location>
</feature>
<evidence type="ECO:0000256" key="1">
    <source>
        <dbReference type="ARBA" id="ARBA00001695"/>
    </source>
</evidence>
<dbReference type="Gene3D" id="3.20.20.80">
    <property type="entry name" value="Glycosidases"/>
    <property type="match status" value="1"/>
</dbReference>
<gene>
    <name evidence="7" type="ORF">HQ865_13415</name>
</gene>
<keyword evidence="6" id="KW-0732">Signal</keyword>
<dbReference type="Pfam" id="PF07745">
    <property type="entry name" value="Glyco_hydro_53"/>
    <property type="match status" value="2"/>
</dbReference>
<dbReference type="InterPro" id="IPR017853">
    <property type="entry name" value="GH"/>
</dbReference>
<dbReference type="EMBL" id="CP054139">
    <property type="protein sequence ID" value="QKJ30710.1"/>
    <property type="molecule type" value="Genomic_DNA"/>
</dbReference>
<dbReference type="PANTHER" id="PTHR34983:SF1">
    <property type="entry name" value="ARABINOGALACTAN ENDO-BETA-1,4-GALACTANASE A"/>
    <property type="match status" value="1"/>
</dbReference>
<evidence type="ECO:0000256" key="5">
    <source>
        <dbReference type="ARBA" id="ARBA00023295"/>
    </source>
</evidence>
<name>A0A7D4QKS6_9SPHI</name>
<comment type="similarity">
    <text evidence="2 6">Belongs to the glycosyl hydrolase 53 family.</text>
</comment>
<dbReference type="PANTHER" id="PTHR34983">
    <property type="entry name" value="ARABINOGALACTAN ENDO-BETA-1,4-GALACTANASE A"/>
    <property type="match status" value="1"/>
</dbReference>
<accession>A0A7D4QKS6</accession>
<dbReference type="GO" id="GO:0045490">
    <property type="term" value="P:pectin catabolic process"/>
    <property type="evidence" value="ECO:0007669"/>
    <property type="project" value="TreeGrafter"/>
</dbReference>
<dbReference type="GO" id="GO:0015926">
    <property type="term" value="F:glucosidase activity"/>
    <property type="evidence" value="ECO:0007669"/>
    <property type="project" value="InterPro"/>
</dbReference>
<dbReference type="Proteomes" id="UP000505355">
    <property type="component" value="Chromosome"/>
</dbReference>
<dbReference type="SUPFAM" id="SSF51445">
    <property type="entry name" value="(Trans)glycosidases"/>
    <property type="match status" value="1"/>
</dbReference>
<evidence type="ECO:0000256" key="4">
    <source>
        <dbReference type="ARBA" id="ARBA00022801"/>
    </source>
</evidence>
<reference evidence="7 8" key="1">
    <citation type="submission" date="2020-05" db="EMBL/GenBank/DDBJ databases">
        <title>Mucilaginibacter mali sp. nov.</title>
        <authorList>
            <person name="Kim H.S."/>
            <person name="Lee K.C."/>
            <person name="Suh M.K."/>
            <person name="Kim J.-S."/>
            <person name="Han K.-I."/>
            <person name="Eom M.K."/>
            <person name="Shin Y.K."/>
            <person name="Lee J.-S."/>
        </authorList>
    </citation>
    <scope>NUCLEOTIDE SEQUENCE [LARGE SCALE GENOMIC DNA]</scope>
    <source>
        <strain evidence="7 8">G2-14</strain>
    </source>
</reference>
<evidence type="ECO:0000256" key="6">
    <source>
        <dbReference type="RuleBase" id="RU361192"/>
    </source>
</evidence>
<evidence type="ECO:0000313" key="7">
    <source>
        <dbReference type="EMBL" id="QKJ30710.1"/>
    </source>
</evidence>
<dbReference type="GO" id="GO:0031218">
    <property type="term" value="F:arabinogalactan endo-1,4-beta-galactosidase activity"/>
    <property type="evidence" value="ECO:0007669"/>
    <property type="project" value="UniProtKB-EC"/>
</dbReference>
<keyword evidence="8" id="KW-1185">Reference proteome</keyword>
<dbReference type="InterPro" id="IPR011683">
    <property type="entry name" value="Glyco_hydro_53"/>
</dbReference>
<organism evidence="7 8">
    <name type="scientific">Mucilaginibacter mali</name>
    <dbReference type="NCBI Taxonomy" id="2740462"/>
    <lineage>
        <taxon>Bacteria</taxon>
        <taxon>Pseudomonadati</taxon>
        <taxon>Bacteroidota</taxon>
        <taxon>Sphingobacteriia</taxon>
        <taxon>Sphingobacteriales</taxon>
        <taxon>Sphingobacteriaceae</taxon>
        <taxon>Mucilaginibacter</taxon>
    </lineage>
</organism>